<dbReference type="OrthoDB" id="7593497at2"/>
<dbReference type="RefSeq" id="WP_074599345.1">
    <property type="nucleotide sequence ID" value="NZ_FNHF01000003.1"/>
</dbReference>
<dbReference type="AlphaFoldDB" id="A0A1G9T3W4"/>
<dbReference type="STRING" id="482461.SAMN05216244_2427"/>
<reference evidence="2" key="1">
    <citation type="submission" date="2016-10" db="EMBL/GenBank/DDBJ databases">
        <authorList>
            <person name="Varghese N."/>
            <person name="Submissions S."/>
        </authorList>
    </citation>
    <scope>NUCLEOTIDE SEQUENCE [LARGE SCALE GENOMIC DNA]</scope>
    <source>
        <strain evidence="2">CGMCC 1.6199</strain>
    </source>
</reference>
<evidence type="ECO:0000313" key="2">
    <source>
        <dbReference type="Proteomes" id="UP000182347"/>
    </source>
</evidence>
<sequence>MSQNQVSVKRIVFKELLAGDRRKFEARSNDTASGGGARDLRFSPYSQFKTAFEEMFPHIDDKGIASGKFHWYEAGREVSKDAFFHPPTSARGNEGRIANIDKFLPTDKIPNEEEGTVFILFIQDSEGKVWPSFATENALLNEWHEDVSNMILSCHNSKKRSNMATSGFVDFELGSEFCNHG</sequence>
<dbReference type="Proteomes" id="UP000182347">
    <property type="component" value="Unassembled WGS sequence"/>
</dbReference>
<protein>
    <submittedName>
        <fullName evidence="1">Uncharacterized protein</fullName>
    </submittedName>
</protein>
<accession>A0A1G9T3W4</accession>
<evidence type="ECO:0000313" key="1">
    <source>
        <dbReference type="EMBL" id="SDM42413.1"/>
    </source>
</evidence>
<gene>
    <name evidence="1" type="ORF">SAMN05216244_2427</name>
</gene>
<organism evidence="1 2">
    <name type="scientific">Sediminibacillus halophilus</name>
    <dbReference type="NCBI Taxonomy" id="482461"/>
    <lineage>
        <taxon>Bacteria</taxon>
        <taxon>Bacillati</taxon>
        <taxon>Bacillota</taxon>
        <taxon>Bacilli</taxon>
        <taxon>Bacillales</taxon>
        <taxon>Bacillaceae</taxon>
        <taxon>Sediminibacillus</taxon>
    </lineage>
</organism>
<proteinExistence type="predicted"/>
<dbReference type="EMBL" id="FNHF01000003">
    <property type="protein sequence ID" value="SDM42413.1"/>
    <property type="molecule type" value="Genomic_DNA"/>
</dbReference>
<keyword evidence="2" id="KW-1185">Reference proteome</keyword>
<name>A0A1G9T3W4_9BACI</name>